<dbReference type="GO" id="GO:0098609">
    <property type="term" value="P:cell-cell adhesion"/>
    <property type="evidence" value="ECO:0007669"/>
    <property type="project" value="TreeGrafter"/>
</dbReference>
<dbReference type="Pfam" id="PF18911">
    <property type="entry name" value="PKD_4"/>
    <property type="match status" value="2"/>
</dbReference>
<dbReference type="SUPFAM" id="SSF48726">
    <property type="entry name" value="Immunoglobulin"/>
    <property type="match status" value="23"/>
</dbReference>
<dbReference type="InterPro" id="IPR000601">
    <property type="entry name" value="PKD_dom"/>
</dbReference>
<keyword evidence="6" id="KW-1185">Reference proteome</keyword>
<dbReference type="InterPro" id="IPR036179">
    <property type="entry name" value="Ig-like_dom_sf"/>
</dbReference>
<dbReference type="PROSITE" id="PS50835">
    <property type="entry name" value="IG_LIKE"/>
    <property type="match status" value="22"/>
</dbReference>
<dbReference type="EMBL" id="CP032382">
    <property type="protein sequence ID" value="AYB33298.1"/>
    <property type="molecule type" value="Genomic_DNA"/>
</dbReference>
<feature type="domain" description="Ig-like" evidence="4">
    <location>
        <begin position="2098"/>
        <end position="2179"/>
    </location>
</feature>
<feature type="domain" description="Ig-like" evidence="4">
    <location>
        <begin position="722"/>
        <end position="803"/>
    </location>
</feature>
<dbReference type="SMART" id="SM00408">
    <property type="entry name" value="IGc2"/>
    <property type="match status" value="10"/>
</dbReference>
<dbReference type="SMART" id="SM00409">
    <property type="entry name" value="IG"/>
    <property type="match status" value="24"/>
</dbReference>
<dbReference type="Pfam" id="PF19406">
    <property type="entry name" value="PKD_5"/>
    <property type="match status" value="6"/>
</dbReference>
<evidence type="ECO:0000313" key="6">
    <source>
        <dbReference type="Proteomes" id="UP000266183"/>
    </source>
</evidence>
<dbReference type="PROSITE" id="PS50093">
    <property type="entry name" value="PKD"/>
    <property type="match status" value="2"/>
</dbReference>
<sequence length="4206" mass="429499">MVRLYKSGLRFLTVIGIALFTPFLAWSQCNFTNLNPAYCTTDAAFTLTGGTTYYGPGVSGSTFSPSVAGAGTHTLYTTNGATTSYTVNTTSSYYNPDATAGTTVSFPSLPGDESSPSTSIGFNFSFYGNTYSALTINANGYLIFGAPTNSGTNQTLPSATAPNNLIAAAWDNLDISTGGTVTTALVGTAPRRRFIVNFIGVRHSGAPQSVTVQVQLHESTNIIELHCQNIQFDGGAGMTQGIENSGGTAATVVTGRNNTNWTTAASYVAFIPSCTSQQSVVITAPPTALVPTNITSTICNGQKAQFTIPAQANVIYQLLRVSDNSPMSPTYTFTAGSNIIESNALTTTTDIKIHATNTAAPGCQADVYSFATITVLQPAAITVQPVASQTICEGGNANFSVTATGSSLSYQWRKNGVDIPSATANTYSITGVAAADNATYTVVVSNGCTPGINSSASVLTVQENAEITSPPANVTVCAGGPATFTVNPGVTTTPSYQWFKGATPVGTNSATYTIPSTVVGDAGSYSVRVSGVCGTPVNSAAVTLTVNTAPAISAQPVASQALCEGVSASFSVTATGTAPTYQWKKNGVSIGGATAATYTIPSIATADGAIYTVEVSGTCTPPVTSTGSVLTVRELPEVLADPASQTVCVGSPVTFSVNVGATTNPTYQWRKNGAIIVGATNPTYTIASVATGDAANYSVTVNGICGTPVTSGNGLLTVDTAPAITAQPVASQALCEGVSASFSVTATGTALTYQWKKNGVNIGGATSSTYTIPSIVTADGATYTVMVSGTCTPPVTSTGSVLTVRELPEILADPASQTVCAGSPVTFSVNVGVTTNPTYQWRKNGAIIVGATNPTYTIASVVTGDAANYSVTVNGICSTPVTSGNGLLTVDTAPAISAQPVASQALCEGVSVSFSVTATGTALTYQWKKNGVNIGGATSSTYTIPSIVTADGATYTVMVSGTCTPPVTSTGSVLTVRELPEILADPASQTLCAGSPVTFSVNVGATTTPSYQWLKNGSPIGGATNPTYSIASVATGDAGNYSVTVNGICGTPVTSGNALLTVNTSPAITAQPVASQALCEGVSASFSVTATGTALTYQWRKNGVNIGGATASTYTIPSIVTADGATYTVVISGTCTPPVTSTGSVLTVRELPEVLADPASQTVCAGSPVTFTVNVGVTTSPTYQWLKNGSPIGGATNPTYSIASVATTDAGNYSVTVNGICGTPVTSGNAVLTVDTAPAITAQPVASQALCEGVPASFSVTATGTSLTYQWKKNGVNIGGATSSTYTIPSIATADGATYTVTISGTCTPAVTSTGSVLTVRELPEILADPASQTLCAGSPVTFSVNVGVTTNPTYQWRKNGSPIGGATNPTYSIPSVATTDAGNYSVIVNGICGTPVTSGNAVLTVDTAPAITAQPVASQALCEGVPASFSVTATGTALTYQWRKNGINIGGATSSTYTIPSIVTADGATYTVVISGTCTPPVTSTGSVLTVRELPEILADPVSQTLCAGSPVTFSVNVGVTTNPSYQWRKNGSPIGGATNPTYTIASIATTDAGNYSVTVNGICGTPVTSGNAVLTVDTAPAITAQPVASQALCEGVPASFSVTATGTALTYQWRKNGVNIGGATSSTYTIPSIVTADGATYTVMISGTCTPPVTSTGSVLTVRELPEILADPVSQTLCAGSPVTFSVNVGVTTNPTYQWLKNGSPIGGATNPTYTIASVATTDAGNYSVTVNGICGTPVTSGDAVLTVNTAPAITAQPVASQALCEGVPASFSVTATGTALTYQWKKNGVNIGGATAATYTIPSLVTADGGTYTVMISGTCTPTVTSNASVLTVQELPEVLTGPASQTVCEGSPVTFSVNVGATTNPTYQWLKNGSPIGGATNPTYSIANVTTSDAGNYSVTVNGICGSPVTSGTAALTVNTSPVITAQPIASQSLCEGVPASFSVTATGTALTYQWRKNGVNIGGATSSTYTIPSIVTADGGTYTVVITGTCTPAVTSNASVLTIRELPEILAGPVSQTLCAGNPVTFSVNVGVTTNPTYQWLKNGSPIGGATNPTYTIASVATTDAGNYSVTVNGICGSPVTSATATLTVDTSPVITVQPVASQALCEGVPASFSVTATGTALTYQWRKNGVNIGGATSSTYTIPSLVTADGATYTVVISGTCTPPVTSNASVLTVQELPEVLANPASQTVCEGSPVTFSVNVGVTTNPTYQWLKNGSPIGGATNPTYSIASVTTSDAGNYSVTVNGICGSPVTSGNAVLTVNTSPVITVQPVATQSLCEGVPASFSVTATGTALTYQWKKNGVNIGGATASTYTIPAIATADGATYTVAVTGTCVPPVTSTASVLIVQEHPEIITGPVGRTVCEGSPVTFTVDAGVTTSPTYQWNKGGSPIGGAIASTFTIPAAALTDAGNYTVTVSGICAPPITSAIATLNVNKNPNATAADAAICSGQTTSIAITNPNGVPGTSFTWTVQSATNVSGASAGSGNLIGQLLTATDGVNPGYVTYLILPTSGAGCNGATYAVNVTVKPVPTVAASPQSICSGSSTSVLITNPNGVSGTTFSWTVLTTTNVTGAVAGNGSTISQILTSTNGVTPGSATYRIVPSAAGCDGSFVDVTVTVNPKPVITNSPTSLVQEICSGTPLNFLPTSTIGGTTFTWTSTVVGALTGVSASGNSAITDTPINTSNATGFIIYDITPAYSGCSGTKVSYVVMVKPIPNVFASPQTICSGSSTSIAITNPNGVTGTTFTWTVLSSTNVTGAAAGSGNLISQVLTSTDGINTGSVTYRITPMANGCPGTPFDVTATVKPVPVMTNPVASLSKQICSIQPLSFVPTSTIAGTTFSWTATITGPIDPSTVTATGAGNITDAPKNTGNVAGTVIYRIVPNNNGCAGTPVDFIVTVNPLPSATATDVVICSGGTAVITITPAPQNVAGTTFQWTASATANVTGAVNGNGSVISQMLSTTNALQGTVTYTITPSANTCAGPVKIVTATVNPVATVSAGTDFEVCEPVTIPVTGTLGGSATSGTWTIVGGGGTISSSTVSGTTVTATYTVVAGDIGNNVVLRLTTNDPDGPGATGPCTTVSDDVTIGVHRKARLTLPPNYTVCEPAMINLTGTLSGSATSGLWSSVSSNGTLSATSVTGTTVASNYSVVLADVTNTLTFRLTTNDPDGLGPCLAESADINIHVNESAKVNAGVDFPVCEDKIVNLAGSYSGTTSMVTWSGGSGASRFSNVNSPTSTYSLTPADIAAGGITLTLTTNDPDGAGPSGPCGPSSDQVFIKINKLPEVSFANLKAQYAENNPIEVLEGFPKTGGVGIFTGPGIIAGTDQFNPANAGYGLITITYTFTDANTCQNSFSRNTIVNPVTTIDFSIENQTTDVNGLPQICAESGSPRLIGYPSVNDPSAKSPTFFSSTIPMIQSRISSVTTGSTTEFMLNTVGLPAGSYTIDYTFTNTLNATTTLTKSFTVFSAPVADITISSICIESQVTFSDNSSIPNNTSGGTIISYEWIYGEAGNGNDGVTRDPVYKYQTPGLKAVTLTVTTDQGCSNTDAQDLRVGPVPIVDFTSTKFCSGLETTEFRDATQTGGFSSIVHYDWDFGDGDVISGPTGDPVPTGGKNSGTYTDPNHRYDLFKVYDVQLTVQTNDGCTSAKKKKIFILDYNIPSPIAGYSTDFANGPGSWVAVTSGAQAASDTSWIFGPPNGNVIVPSSPGHNAWWTGKNNQTATDNSTYFNNENSQVIGPCLNLEKLKRPMISLNYWVDTQEGFDGAVVQYSVDGGNSWETVGNADGYGIEWYNKRDVSSEPGGQDNFAWSQSDDTKQWRNARFNLDKIPLDKRSLVVFRIAFASNDDNPGSSDHAVFNGFAFDEIYIGEKTRNVLVEHFTNDNYGPANVADQTLQDLYDAEMAERDSSDFILVQYHMSSPVFDQLNKDNPGDQQARARFYGVSQPPTTIMDGIQGQYFNTYFTGGYDKISRDEIDRRALEDALFDINIDSVHDSGGNDTHMRPRITYTYSNAKTALSEPVILQAALLERGVAGNGNVLRKLLLQSEGVTVTKTWNKGDLELASPEYTLDVPIVDPDSLFILAWVQQKNAPQRILQSKIVATKRKKGIVVVGVDDPVMAELNGLNIYPNPAKHRLNISTDIVLKKTYTWKMIDQRGVTVLSGDLQRNFSDGPQQVDVSGLPNAIYIMSIQTGDTSVIYRKIAVMN</sequence>
<feature type="domain" description="Ig-like" evidence="4">
    <location>
        <begin position="1066"/>
        <end position="1147"/>
    </location>
</feature>
<feature type="domain" description="Ig-like" evidence="4">
    <location>
        <begin position="1926"/>
        <end position="2007"/>
    </location>
</feature>
<feature type="domain" description="Ig-like" evidence="4">
    <location>
        <begin position="2341"/>
        <end position="2437"/>
    </location>
</feature>
<feature type="domain" description="Ig-like" evidence="4">
    <location>
        <begin position="1496"/>
        <end position="1577"/>
    </location>
</feature>
<accession>A0A385SX02</accession>
<dbReference type="InterPro" id="IPR013783">
    <property type="entry name" value="Ig-like_fold"/>
</dbReference>
<feature type="domain" description="Ig-like" evidence="4">
    <location>
        <begin position="2012"/>
        <end position="2093"/>
    </location>
</feature>
<feature type="domain" description="Ig-like" evidence="4">
    <location>
        <begin position="2184"/>
        <end position="2265"/>
    </location>
</feature>
<dbReference type="SMART" id="SM00089">
    <property type="entry name" value="PKD"/>
    <property type="match status" value="6"/>
</dbReference>
<feature type="domain" description="Ig-like" evidence="4">
    <location>
        <begin position="1410"/>
        <end position="1491"/>
    </location>
</feature>
<dbReference type="SUPFAM" id="SSF49299">
    <property type="entry name" value="PKD domain"/>
    <property type="match status" value="2"/>
</dbReference>
<feature type="domain" description="Ig-like" evidence="4">
    <location>
        <begin position="1152"/>
        <end position="1233"/>
    </location>
</feature>
<evidence type="ECO:0000256" key="1">
    <source>
        <dbReference type="ARBA" id="ARBA00022737"/>
    </source>
</evidence>
<protein>
    <submittedName>
        <fullName evidence="5">T9SS C-terminal target domain-containing protein</fullName>
    </submittedName>
</protein>
<feature type="domain" description="Ig-like" evidence="4">
    <location>
        <begin position="894"/>
        <end position="975"/>
    </location>
</feature>
<feature type="domain" description="Ig-like" evidence="4">
    <location>
        <begin position="2270"/>
        <end position="2336"/>
    </location>
</feature>
<dbReference type="InterPro" id="IPR003599">
    <property type="entry name" value="Ig_sub"/>
</dbReference>
<feature type="domain" description="Ig-like" evidence="4">
    <location>
        <begin position="1324"/>
        <end position="1405"/>
    </location>
</feature>
<keyword evidence="1" id="KW-0677">Repeat</keyword>
<dbReference type="InterPro" id="IPR026444">
    <property type="entry name" value="Secre_tail"/>
</dbReference>
<feature type="domain" description="PKD" evidence="3">
    <location>
        <begin position="3476"/>
        <end position="3557"/>
    </location>
</feature>
<dbReference type="Gene3D" id="2.60.40.10">
    <property type="entry name" value="Immunoglobulins"/>
    <property type="match status" value="26"/>
</dbReference>
<keyword evidence="2" id="KW-1015">Disulfide bond</keyword>
<evidence type="ECO:0000259" key="4">
    <source>
        <dbReference type="PROSITE" id="PS50835"/>
    </source>
</evidence>
<dbReference type="InterPro" id="IPR022409">
    <property type="entry name" value="PKD/Chitinase_dom"/>
</dbReference>
<feature type="domain" description="PKD" evidence="3">
    <location>
        <begin position="3592"/>
        <end position="3646"/>
    </location>
</feature>
<dbReference type="Pfam" id="PF13927">
    <property type="entry name" value="Ig_3"/>
    <property type="match status" value="9"/>
</dbReference>
<feature type="domain" description="Ig-like" evidence="4">
    <location>
        <begin position="1668"/>
        <end position="1749"/>
    </location>
</feature>
<dbReference type="InterPro" id="IPR003598">
    <property type="entry name" value="Ig_sub2"/>
</dbReference>
<gene>
    <name evidence="5" type="ORF">D4L85_23120</name>
</gene>
<dbReference type="InterPro" id="IPR045828">
    <property type="entry name" value="PKD_Bacteroidetes"/>
</dbReference>
<dbReference type="PANTHER" id="PTHR44170:SF6">
    <property type="entry name" value="CONTACTIN"/>
    <property type="match status" value="1"/>
</dbReference>
<feature type="domain" description="Ig-like" evidence="4">
    <location>
        <begin position="550"/>
        <end position="631"/>
    </location>
</feature>
<evidence type="ECO:0000259" key="3">
    <source>
        <dbReference type="PROSITE" id="PS50093"/>
    </source>
</evidence>
<feature type="domain" description="Ig-like" evidence="4">
    <location>
        <begin position="1238"/>
        <end position="1319"/>
    </location>
</feature>
<evidence type="ECO:0000313" key="5">
    <source>
        <dbReference type="EMBL" id="AYB33298.1"/>
    </source>
</evidence>
<dbReference type="KEGG" id="chk:D4L85_23120"/>
<organism evidence="5 6">
    <name type="scientific">Chryseolinea soli</name>
    <dbReference type="NCBI Taxonomy" id="2321403"/>
    <lineage>
        <taxon>Bacteria</taxon>
        <taxon>Pseudomonadati</taxon>
        <taxon>Bacteroidota</taxon>
        <taxon>Cytophagia</taxon>
        <taxon>Cytophagales</taxon>
        <taxon>Fulvivirgaceae</taxon>
        <taxon>Chryseolinea</taxon>
    </lineage>
</organism>
<feature type="domain" description="Ig-like" evidence="4">
    <location>
        <begin position="378"/>
        <end position="459"/>
    </location>
</feature>
<feature type="domain" description="Ig-like" evidence="4">
    <location>
        <begin position="636"/>
        <end position="717"/>
    </location>
</feature>
<dbReference type="GO" id="GO:0016020">
    <property type="term" value="C:membrane"/>
    <property type="evidence" value="ECO:0007669"/>
    <property type="project" value="UniProtKB-SubCell"/>
</dbReference>
<dbReference type="Pfam" id="PF18962">
    <property type="entry name" value="Por_Secre_tail"/>
    <property type="match status" value="1"/>
</dbReference>
<feature type="domain" description="Ig-like" evidence="4">
    <location>
        <begin position="980"/>
        <end position="1061"/>
    </location>
</feature>
<feature type="domain" description="Ig-like" evidence="4">
    <location>
        <begin position="1754"/>
        <end position="1828"/>
    </location>
</feature>
<proteinExistence type="predicted"/>
<dbReference type="InterPro" id="IPR035986">
    <property type="entry name" value="PKD_dom_sf"/>
</dbReference>
<feature type="domain" description="Ig-like" evidence="4">
    <location>
        <begin position="1840"/>
        <end position="1921"/>
    </location>
</feature>
<dbReference type="InterPro" id="IPR007110">
    <property type="entry name" value="Ig-like_dom"/>
</dbReference>
<dbReference type="Proteomes" id="UP000266183">
    <property type="component" value="Chromosome"/>
</dbReference>
<dbReference type="NCBIfam" id="TIGR04183">
    <property type="entry name" value="Por_Secre_tail"/>
    <property type="match status" value="1"/>
</dbReference>
<evidence type="ECO:0000256" key="2">
    <source>
        <dbReference type="ARBA" id="ARBA00023157"/>
    </source>
</evidence>
<dbReference type="Gene3D" id="2.60.120.260">
    <property type="entry name" value="Galactose-binding domain-like"/>
    <property type="match status" value="1"/>
</dbReference>
<dbReference type="PANTHER" id="PTHR44170">
    <property type="entry name" value="PROTEIN SIDEKICK"/>
    <property type="match status" value="1"/>
</dbReference>
<name>A0A385SX02_9BACT</name>
<reference evidence="6" key="1">
    <citation type="submission" date="2018-09" db="EMBL/GenBank/DDBJ databases">
        <title>Chryseolinea sp. KIS68-18 isolated from soil.</title>
        <authorList>
            <person name="Weon H.-Y."/>
            <person name="Kwon S.-W."/>
            <person name="Lee S.A."/>
        </authorList>
    </citation>
    <scope>NUCLEOTIDE SEQUENCE [LARGE SCALE GENOMIC DNA]</scope>
    <source>
        <strain evidence="6">KIS68-18</strain>
    </source>
</reference>
<feature type="domain" description="Ig-like" evidence="4">
    <location>
        <begin position="1582"/>
        <end position="1663"/>
    </location>
</feature>